<keyword evidence="1" id="KW-0393">Immunoglobulin domain</keyword>
<feature type="domain" description="Ig-like" evidence="2">
    <location>
        <begin position="206"/>
        <end position="298"/>
    </location>
</feature>
<accession>A0ABY6JZ22</accession>
<feature type="domain" description="Ig-like" evidence="2">
    <location>
        <begin position="600"/>
        <end position="690"/>
    </location>
</feature>
<dbReference type="InterPro" id="IPR013098">
    <property type="entry name" value="Ig_I-set"/>
</dbReference>
<feature type="domain" description="Ig-like" evidence="2">
    <location>
        <begin position="403"/>
        <end position="495"/>
    </location>
</feature>
<evidence type="ECO:0000256" key="1">
    <source>
        <dbReference type="ARBA" id="ARBA00023319"/>
    </source>
</evidence>
<dbReference type="Pfam" id="PF13927">
    <property type="entry name" value="Ig_3"/>
    <property type="match status" value="6"/>
</dbReference>
<evidence type="ECO:0000259" key="2">
    <source>
        <dbReference type="PROSITE" id="PS50835"/>
    </source>
</evidence>
<dbReference type="PROSITE" id="PS50835">
    <property type="entry name" value="IG_LIKE"/>
    <property type="match status" value="11"/>
</dbReference>
<dbReference type="PRINTS" id="PR01832">
    <property type="entry name" value="VEGFRECEPTOR"/>
</dbReference>
<dbReference type="SMART" id="SM00408">
    <property type="entry name" value="IGc2"/>
    <property type="match status" value="11"/>
</dbReference>
<dbReference type="InterPro" id="IPR003599">
    <property type="entry name" value="Ig_sub"/>
</dbReference>
<dbReference type="Proteomes" id="UP001235939">
    <property type="component" value="Chromosome 01"/>
</dbReference>
<dbReference type="InterPro" id="IPR036179">
    <property type="entry name" value="Ig-like_dom_sf"/>
</dbReference>
<dbReference type="SMART" id="SM00409">
    <property type="entry name" value="IG"/>
    <property type="match status" value="11"/>
</dbReference>
<dbReference type="EMBL" id="CP092863">
    <property type="protein sequence ID" value="UYV60135.1"/>
    <property type="molecule type" value="Genomic_DNA"/>
</dbReference>
<feature type="domain" description="Ig-like" evidence="2">
    <location>
        <begin position="995"/>
        <end position="1075"/>
    </location>
</feature>
<dbReference type="Pfam" id="PF00047">
    <property type="entry name" value="ig"/>
    <property type="match status" value="1"/>
</dbReference>
<dbReference type="InterPro" id="IPR013783">
    <property type="entry name" value="Ig-like_fold"/>
</dbReference>
<feature type="domain" description="Ig-like" evidence="2">
    <location>
        <begin position="895"/>
        <end position="987"/>
    </location>
</feature>
<dbReference type="Pfam" id="PF07679">
    <property type="entry name" value="I-set"/>
    <property type="match status" value="4"/>
</dbReference>
<keyword evidence="4" id="KW-1185">Reference proteome</keyword>
<dbReference type="PANTHER" id="PTHR10075">
    <property type="entry name" value="BASIGIN RELATED"/>
    <property type="match status" value="1"/>
</dbReference>
<feature type="domain" description="Ig-like" evidence="2">
    <location>
        <begin position="502"/>
        <end position="592"/>
    </location>
</feature>
<protein>
    <submittedName>
        <fullName evidence="3">Dscam</fullName>
    </submittedName>
</protein>
<feature type="domain" description="Ig-like" evidence="2">
    <location>
        <begin position="13"/>
        <end position="91"/>
    </location>
</feature>
<sequence length="1174" mass="125265">MRCWGVATDSSPPVIKPFQFSSRAALGMKEKLTCAVLAGDGPFTFQWSKDGALLRPGGALVRLLQADEETSILSIVAVSPDHMGNYTCSVSGPHGVDVFTAVLRLDGDKDPPKIRPFQFSRGLALGKKELLTCTVEDGDGPFEFTWSRDGGPVDSSVLQVDEETSMLRIPEVRPEHVGNYTCRVRGPGGTDSVTASLRIDAAGGPPVIRPFHFSDKAALGAREKLTCIVLEGEGPFDFHWSKDGGPLVPGGLMRVLQADEETSILTISSVSPEHVGNYTCSVRGPGGADSFTAALRLNGGVSPPPKIRPFQFSAVLELGNKEKLTCTLLKGEGPFQFSWWRDDAPLDSTADLQVLQMDEETSMLRIPEVRPEHVGNYTCKVRGPGGMDSHTAALLLNGASVGPKIRPFQFSAELDLGKKERLTCTVALGDGPLDFDWIKDGAPLDSGSGLSVVRVDEETSMLRIPEVRPEHVGNYTCKVRGPGGMDSVTASLRIDAAATGAPKILPFLFSPSPGIGKREKLMCTVIEGTGPFDISWSKDGSALESSGPLRVVRLDEETSSLQLASVRAEDLGNYTCTVHGQLGADSFTAALTFDTMPASPKLLPLHFSPSPDLGKRETLVCTVTEGTGPFDISWTKDGLPLESDGLVKLVRLNEETSVLQIGSVRADHVGNYSCSVRSSHGSDVYTTALVLNSGTPLKIQQFQFSSDIVLGTKAKLTCTVLKGEGPFTFQWHKDGKPLEHSSLVKLVALDEETSILSIGSVQAEHVGNYSCTVTGAGGVDRWTAPLLLNESTGVPPKIQSFSYPSGVALGKKAKLTCTVAEGDGPFTFSWSKDGKSLEHSSLVRIVALDGETSILSIGSVRPEHVGNYSCTVTGAGGVDRWSAELRLDSGSSASPKIQSFHFFSGIEIGKKAKLTCIVVDGEGPFDFSWSKDGAKLHSGDLVRLNRVDEETSMLSISAVQPAHVGNYTCTVSGPRGTDSYTTALLLNTAVLRIKPFQFSQDVTPGQKEKLTCTVLRGEGPFSFKWSKDGAPLGDLARIVQVDEETSMLILPAVGSDHVGNYTCTVDGAAGSDAFTAALVFKGASTTKGNDNPREKELATNGKKLTTNEATRHTLATVILELTAALQGARSTQLEAVFRSATLGTTAARTAVVERDQSSVRQIVSMEVKIVKIRI</sequence>
<name>A0ABY6JZ22_9ARAC</name>
<dbReference type="SUPFAM" id="SSF48726">
    <property type="entry name" value="Immunoglobulin"/>
    <property type="match status" value="11"/>
</dbReference>
<dbReference type="InterPro" id="IPR013151">
    <property type="entry name" value="Immunoglobulin_dom"/>
</dbReference>
<dbReference type="InterPro" id="IPR007110">
    <property type="entry name" value="Ig-like_dom"/>
</dbReference>
<feature type="domain" description="Ig-like" evidence="2">
    <location>
        <begin position="112"/>
        <end position="200"/>
    </location>
</feature>
<organism evidence="3 4">
    <name type="scientific">Cordylochernes scorpioides</name>
    <dbReference type="NCBI Taxonomy" id="51811"/>
    <lineage>
        <taxon>Eukaryota</taxon>
        <taxon>Metazoa</taxon>
        <taxon>Ecdysozoa</taxon>
        <taxon>Arthropoda</taxon>
        <taxon>Chelicerata</taxon>
        <taxon>Arachnida</taxon>
        <taxon>Pseudoscorpiones</taxon>
        <taxon>Cheliferoidea</taxon>
        <taxon>Chernetidae</taxon>
        <taxon>Cordylochernes</taxon>
    </lineage>
</organism>
<feature type="domain" description="Ig-like" evidence="2">
    <location>
        <begin position="696"/>
        <end position="774"/>
    </location>
</feature>
<dbReference type="Gene3D" id="2.60.40.10">
    <property type="entry name" value="Immunoglobulins"/>
    <property type="match status" value="11"/>
</dbReference>
<evidence type="ECO:0000313" key="3">
    <source>
        <dbReference type="EMBL" id="UYV60135.1"/>
    </source>
</evidence>
<gene>
    <name evidence="3" type="ORF">LAZ67_1000065</name>
</gene>
<dbReference type="InterPro" id="IPR003598">
    <property type="entry name" value="Ig_sub2"/>
</dbReference>
<evidence type="ECO:0000313" key="4">
    <source>
        <dbReference type="Proteomes" id="UP001235939"/>
    </source>
</evidence>
<feature type="domain" description="Ig-like" evidence="2">
    <location>
        <begin position="305"/>
        <end position="397"/>
    </location>
</feature>
<reference evidence="3 4" key="1">
    <citation type="submission" date="2022-01" db="EMBL/GenBank/DDBJ databases">
        <title>A chromosomal length assembly of Cordylochernes scorpioides.</title>
        <authorList>
            <person name="Zeh D."/>
            <person name="Zeh J."/>
        </authorList>
    </citation>
    <scope>NUCLEOTIDE SEQUENCE [LARGE SCALE GENOMIC DNA]</scope>
    <source>
        <strain evidence="3">IN4F17</strain>
        <tissue evidence="3">Whole Body</tissue>
    </source>
</reference>
<dbReference type="PANTHER" id="PTHR10075:SF101">
    <property type="entry name" value="ZWEI IG DOMAIN PROTEIN ZIG-3"/>
    <property type="match status" value="1"/>
</dbReference>
<feature type="domain" description="Ig-like" evidence="2">
    <location>
        <begin position="796"/>
        <end position="886"/>
    </location>
</feature>
<proteinExistence type="predicted"/>